<dbReference type="Gene3D" id="3.40.1080.20">
    <property type="entry name" value="Acetyl-CoA hydrolase/transferase C-terminal domain"/>
    <property type="match status" value="1"/>
</dbReference>
<sequence length="485" mass="53488">MEFDRVKDSSLREKVKDALTTVRDFFGDGVSVAFSGMAGTAVPKEIPKAIAEISKERGEGLDIRALLVAGTTTNSFEQCMSTAHVKSRYLIAGGGEMRERVNHGVIEFVDYWLSEYSQLVRRGVIPRGGLDIAVIEATYIDEKGNITPSLSLDCVPAMVQAAKKVIVEVNIRKPILNGVHDVYAPQPRTPIPIRDVGERVGAPYLRIPKSKIASIVISDSEEEHAAAYQPPTKLEEKIAQNIIEFLEQSGEAGENIVLQAGVGPLASQLIDQLPQKHVSVWTEVAPVKWALATEKIENMSTACLYTLKGEEKFRDEFYTRFNQLSNNIVIRPYEITNSLEVISRLQVICVQQAIEVDLYGNANVSHIDGKIHNGVGGSGDFTRASYITIVALPSTASAGKFSRIVPITLHTDVTEHDVDVVVTEQGWADLRGLSPKSRARLIIERCSHPDFVDELRKYMNTVAKLDAHAPVSLQAYETFLQNVKH</sequence>
<dbReference type="SUPFAM" id="SSF100950">
    <property type="entry name" value="NagB/RpiA/CoA transferase-like"/>
    <property type="match status" value="2"/>
</dbReference>
<dbReference type="EMBL" id="DRWN01000022">
    <property type="protein sequence ID" value="HHK68042.1"/>
    <property type="molecule type" value="Genomic_DNA"/>
</dbReference>
<gene>
    <name evidence="4" type="ORF">ENM11_02655</name>
</gene>
<dbReference type="InterPro" id="IPR037171">
    <property type="entry name" value="NagB/RpiA_transferase-like"/>
</dbReference>
<dbReference type="GO" id="GO:0006083">
    <property type="term" value="P:acetate metabolic process"/>
    <property type="evidence" value="ECO:0007669"/>
    <property type="project" value="InterPro"/>
</dbReference>
<dbReference type="Pfam" id="PF02550">
    <property type="entry name" value="AcetylCoA_hydro"/>
    <property type="match status" value="1"/>
</dbReference>
<comment type="caution">
    <text evidence="4">The sequence shown here is derived from an EMBL/GenBank/DDBJ whole genome shotgun (WGS) entry which is preliminary data.</text>
</comment>
<dbReference type="InterPro" id="IPR003702">
    <property type="entry name" value="ActCoA_hydro_N"/>
</dbReference>
<organism evidence="4">
    <name type="scientific">Caldiarchaeum subterraneum</name>
    <dbReference type="NCBI Taxonomy" id="311458"/>
    <lineage>
        <taxon>Archaea</taxon>
        <taxon>Nitrososphaerota</taxon>
        <taxon>Candidatus Caldarchaeales</taxon>
        <taxon>Candidatus Caldarchaeaceae</taxon>
        <taxon>Candidatus Caldarchaeum</taxon>
    </lineage>
</organism>
<evidence type="ECO:0000256" key="1">
    <source>
        <dbReference type="ARBA" id="ARBA00009632"/>
    </source>
</evidence>
<evidence type="ECO:0000259" key="3">
    <source>
        <dbReference type="Pfam" id="PF13336"/>
    </source>
</evidence>
<dbReference type="GO" id="GO:0008775">
    <property type="term" value="F:acetate CoA-transferase activity"/>
    <property type="evidence" value="ECO:0007669"/>
    <property type="project" value="InterPro"/>
</dbReference>
<evidence type="ECO:0000259" key="2">
    <source>
        <dbReference type="Pfam" id="PF02550"/>
    </source>
</evidence>
<name>A0A7C5L7B4_CALS0</name>
<dbReference type="PANTHER" id="PTHR43609:SF1">
    <property type="entry name" value="ACETYL-COA HYDROLASE"/>
    <property type="match status" value="1"/>
</dbReference>
<protein>
    <submittedName>
        <fullName evidence="4">Uncharacterized protein</fullName>
    </submittedName>
</protein>
<dbReference type="AlphaFoldDB" id="A0A7C5L7B4"/>
<proteinExistence type="inferred from homology"/>
<evidence type="ECO:0000313" key="4">
    <source>
        <dbReference type="EMBL" id="HHK68042.1"/>
    </source>
</evidence>
<accession>A0A7C5L7B4</accession>
<dbReference type="InterPro" id="IPR026888">
    <property type="entry name" value="AcetylCoA_hyd_C"/>
</dbReference>
<reference evidence="4" key="1">
    <citation type="journal article" date="2020" name="mSystems">
        <title>Genome- and Community-Level Interaction Insights into Carbon Utilization and Element Cycling Functions of Hydrothermarchaeota in Hydrothermal Sediment.</title>
        <authorList>
            <person name="Zhou Z."/>
            <person name="Liu Y."/>
            <person name="Xu W."/>
            <person name="Pan J."/>
            <person name="Luo Z.H."/>
            <person name="Li M."/>
        </authorList>
    </citation>
    <scope>NUCLEOTIDE SEQUENCE [LARGE SCALE GENOMIC DNA]</scope>
    <source>
        <strain evidence="4">SpSt-1056</strain>
    </source>
</reference>
<dbReference type="Pfam" id="PF13336">
    <property type="entry name" value="AcetylCoA_hyd_C"/>
    <property type="match status" value="1"/>
</dbReference>
<dbReference type="GO" id="GO:0003986">
    <property type="term" value="F:acetyl-CoA hydrolase activity"/>
    <property type="evidence" value="ECO:0007669"/>
    <property type="project" value="TreeGrafter"/>
</dbReference>
<comment type="similarity">
    <text evidence="1">Belongs to the acetyl-CoA hydrolase/transferase family.</text>
</comment>
<dbReference type="InterPro" id="IPR046433">
    <property type="entry name" value="ActCoA_hydro"/>
</dbReference>
<feature type="domain" description="Acetyl-CoA hydrolase/transferase N-terminal" evidence="2">
    <location>
        <begin position="25"/>
        <end position="181"/>
    </location>
</feature>
<dbReference type="Gene3D" id="3.40.1080.10">
    <property type="entry name" value="Glutaconate Coenzyme A-transferase"/>
    <property type="match status" value="1"/>
</dbReference>
<dbReference type="InterPro" id="IPR038460">
    <property type="entry name" value="AcetylCoA_hyd_C_sf"/>
</dbReference>
<dbReference type="PANTHER" id="PTHR43609">
    <property type="entry name" value="ACETYL-COA HYDROLASE"/>
    <property type="match status" value="1"/>
</dbReference>
<feature type="domain" description="Acetyl-CoA hydrolase/transferase C-terminal" evidence="3">
    <location>
        <begin position="316"/>
        <end position="458"/>
    </location>
</feature>